<reference evidence="8 10" key="2">
    <citation type="journal article" date="2014" name="BMC Genomics">
        <title>An improved genome release (version Mt4.0) for the model legume Medicago truncatula.</title>
        <authorList>
            <person name="Tang H."/>
            <person name="Krishnakumar V."/>
            <person name="Bidwell S."/>
            <person name="Rosen B."/>
            <person name="Chan A."/>
            <person name="Zhou S."/>
            <person name="Gentzbittel L."/>
            <person name="Childs K.L."/>
            <person name="Yandell M."/>
            <person name="Gundlach H."/>
            <person name="Mayer K.F."/>
            <person name="Schwartz D.C."/>
            <person name="Town C.D."/>
        </authorList>
    </citation>
    <scope>GENOME REANNOTATION</scope>
    <source>
        <strain evidence="8">A17</strain>
        <strain evidence="9 10">cv. Jemalong A17</strain>
    </source>
</reference>
<dbReference type="Gene3D" id="2.30.31.10">
    <property type="entry name" value="Transcriptional Coactivator Pc4, Chain A"/>
    <property type="match status" value="2"/>
</dbReference>
<comment type="similarity">
    <text evidence="2">Belongs to the transcriptional coactivator PC4 family.</text>
</comment>
<keyword evidence="10" id="KW-1185">Reference proteome</keyword>
<evidence type="ECO:0000256" key="5">
    <source>
        <dbReference type="ARBA" id="ARBA00023163"/>
    </source>
</evidence>
<evidence type="ECO:0000313" key="9">
    <source>
        <dbReference type="EnsemblPlants" id="KEH17351"/>
    </source>
</evidence>
<organism evidence="8 10">
    <name type="scientific">Medicago truncatula</name>
    <name type="common">Barrel medic</name>
    <name type="synonym">Medicago tribuloides</name>
    <dbReference type="NCBI Taxonomy" id="3880"/>
    <lineage>
        <taxon>Eukaryota</taxon>
        <taxon>Viridiplantae</taxon>
        <taxon>Streptophyta</taxon>
        <taxon>Embryophyta</taxon>
        <taxon>Tracheophyta</taxon>
        <taxon>Spermatophyta</taxon>
        <taxon>Magnoliopsida</taxon>
        <taxon>eudicotyledons</taxon>
        <taxon>Gunneridae</taxon>
        <taxon>Pentapetalae</taxon>
        <taxon>rosids</taxon>
        <taxon>fabids</taxon>
        <taxon>Fabales</taxon>
        <taxon>Fabaceae</taxon>
        <taxon>Papilionoideae</taxon>
        <taxon>50 kb inversion clade</taxon>
        <taxon>NPAAA clade</taxon>
        <taxon>Hologalegina</taxon>
        <taxon>IRL clade</taxon>
        <taxon>Trifolieae</taxon>
        <taxon>Medicago</taxon>
    </lineage>
</organism>
<dbReference type="Proteomes" id="UP000002051">
    <property type="component" value="Unassembled WGS sequence"/>
</dbReference>
<keyword evidence="6" id="KW-0539">Nucleus</keyword>
<dbReference type="EnsemblPlants" id="KEH17351">
    <property type="protein sequence ID" value="KEH17351"/>
    <property type="gene ID" value="MTR_0021s0240"/>
</dbReference>
<evidence type="ECO:0000256" key="1">
    <source>
        <dbReference type="ARBA" id="ARBA00004123"/>
    </source>
</evidence>
<comment type="subcellular location">
    <subcellularLocation>
        <location evidence="1">Nucleus</location>
    </subcellularLocation>
</comment>
<feature type="domain" description="Transcriptional coactivator p15 (PC4) C-terminal" evidence="7">
    <location>
        <begin position="99"/>
        <end position="147"/>
    </location>
</feature>
<protein>
    <submittedName>
        <fullName evidence="8">Transcriptional coactivator p15, PC4 protein</fullName>
    </submittedName>
</protein>
<gene>
    <name evidence="8" type="ORF">MTR_0021s0240</name>
</gene>
<evidence type="ECO:0000313" key="10">
    <source>
        <dbReference type="Proteomes" id="UP000002051"/>
    </source>
</evidence>
<evidence type="ECO:0000256" key="2">
    <source>
        <dbReference type="ARBA" id="ARBA00009001"/>
    </source>
</evidence>
<sequence length="169" mass="19806">MSSNNYEYICPNHRLIRNLGGNGTMVTIQYSGVKLVSIRRFHWVKGERRPSKGISLTVQQWLNLKKNMDAIEKAYHERSAYSESDPDDEIVVCDLGSSKDGHKMVCVKSWKKQIRIDIRECYFEDGIRKNGRKGISLPMKRWIKLRSCIRQIDNAVDKELRKLRKLQKH</sequence>
<dbReference type="OrthoDB" id="2505440at2759"/>
<proteinExistence type="inferred from homology"/>
<reference evidence="8 10" key="1">
    <citation type="journal article" date="2011" name="Nature">
        <title>The Medicago genome provides insight into the evolution of rhizobial symbioses.</title>
        <authorList>
            <person name="Young N.D."/>
            <person name="Debelle F."/>
            <person name="Oldroyd G.E."/>
            <person name="Geurts R."/>
            <person name="Cannon S.B."/>
            <person name="Udvardi M.K."/>
            <person name="Benedito V.A."/>
            <person name="Mayer K.F."/>
            <person name="Gouzy J."/>
            <person name="Schoof H."/>
            <person name="Van de Peer Y."/>
            <person name="Proost S."/>
            <person name="Cook D.R."/>
            <person name="Meyers B.C."/>
            <person name="Spannagl M."/>
            <person name="Cheung F."/>
            <person name="De Mita S."/>
            <person name="Krishnakumar V."/>
            <person name="Gundlach H."/>
            <person name="Zhou S."/>
            <person name="Mudge J."/>
            <person name="Bharti A.K."/>
            <person name="Murray J.D."/>
            <person name="Naoumkina M.A."/>
            <person name="Rosen B."/>
            <person name="Silverstein K.A."/>
            <person name="Tang H."/>
            <person name="Rombauts S."/>
            <person name="Zhao P.X."/>
            <person name="Zhou P."/>
            <person name="Barbe V."/>
            <person name="Bardou P."/>
            <person name="Bechner M."/>
            <person name="Bellec A."/>
            <person name="Berger A."/>
            <person name="Berges H."/>
            <person name="Bidwell S."/>
            <person name="Bisseling T."/>
            <person name="Choisne N."/>
            <person name="Couloux A."/>
            <person name="Denny R."/>
            <person name="Deshpande S."/>
            <person name="Dai X."/>
            <person name="Doyle J.J."/>
            <person name="Dudez A.M."/>
            <person name="Farmer A.D."/>
            <person name="Fouteau S."/>
            <person name="Franken C."/>
            <person name="Gibelin C."/>
            <person name="Gish J."/>
            <person name="Goldstein S."/>
            <person name="Gonzalez A.J."/>
            <person name="Green P.J."/>
            <person name="Hallab A."/>
            <person name="Hartog M."/>
            <person name="Hua A."/>
            <person name="Humphray S.J."/>
            <person name="Jeong D.H."/>
            <person name="Jing Y."/>
            <person name="Jocker A."/>
            <person name="Kenton S.M."/>
            <person name="Kim D.J."/>
            <person name="Klee K."/>
            <person name="Lai H."/>
            <person name="Lang C."/>
            <person name="Lin S."/>
            <person name="Macmil S.L."/>
            <person name="Magdelenat G."/>
            <person name="Matthews L."/>
            <person name="McCorrison J."/>
            <person name="Monaghan E.L."/>
            <person name="Mun J.H."/>
            <person name="Najar F.Z."/>
            <person name="Nicholson C."/>
            <person name="Noirot C."/>
            <person name="O'Bleness M."/>
            <person name="Paule C.R."/>
            <person name="Poulain J."/>
            <person name="Prion F."/>
            <person name="Qin B."/>
            <person name="Qu C."/>
            <person name="Retzel E.F."/>
            <person name="Riddle C."/>
            <person name="Sallet E."/>
            <person name="Samain S."/>
            <person name="Samson N."/>
            <person name="Sanders I."/>
            <person name="Saurat O."/>
            <person name="Scarpelli C."/>
            <person name="Schiex T."/>
            <person name="Segurens B."/>
            <person name="Severin A.J."/>
            <person name="Sherrier D.J."/>
            <person name="Shi R."/>
            <person name="Sims S."/>
            <person name="Singer S.R."/>
            <person name="Sinharoy S."/>
            <person name="Sterck L."/>
            <person name="Viollet A."/>
            <person name="Wang B.B."/>
            <person name="Wang K."/>
            <person name="Wang M."/>
            <person name="Wang X."/>
            <person name="Warfsmann J."/>
            <person name="Weissenbach J."/>
            <person name="White D.D."/>
            <person name="White J.D."/>
            <person name="Wiley G.B."/>
            <person name="Wincker P."/>
            <person name="Xing Y."/>
            <person name="Yang L."/>
            <person name="Yao Z."/>
            <person name="Ying F."/>
            <person name="Zhai J."/>
            <person name="Zhou L."/>
            <person name="Zuber A."/>
            <person name="Denarie J."/>
            <person name="Dixon R.A."/>
            <person name="May G.D."/>
            <person name="Schwartz D.C."/>
            <person name="Rogers J."/>
            <person name="Quetier F."/>
            <person name="Town C.D."/>
            <person name="Roe B.A."/>
        </authorList>
    </citation>
    <scope>NUCLEOTIDE SEQUENCE [LARGE SCALE GENOMIC DNA]</scope>
    <source>
        <strain evidence="8">A17</strain>
        <strain evidence="9 10">cv. Jemalong A17</strain>
    </source>
</reference>
<dbReference type="GO" id="GO:0003677">
    <property type="term" value="F:DNA binding"/>
    <property type="evidence" value="ECO:0007669"/>
    <property type="project" value="UniProtKB-KW"/>
</dbReference>
<evidence type="ECO:0000256" key="3">
    <source>
        <dbReference type="ARBA" id="ARBA00023015"/>
    </source>
</evidence>
<evidence type="ECO:0000259" key="7">
    <source>
        <dbReference type="Pfam" id="PF02229"/>
    </source>
</evidence>
<dbReference type="EMBL" id="KL402746">
    <property type="protein sequence ID" value="KEH17351.1"/>
    <property type="molecule type" value="Genomic_DNA"/>
</dbReference>
<dbReference type="GO" id="GO:0060261">
    <property type="term" value="P:positive regulation of transcription initiation by RNA polymerase II"/>
    <property type="evidence" value="ECO:0007669"/>
    <property type="project" value="InterPro"/>
</dbReference>
<keyword evidence="4" id="KW-0238">DNA-binding</keyword>
<dbReference type="STRING" id="3880.A0A072TJM2"/>
<dbReference type="GO" id="GO:0005667">
    <property type="term" value="C:transcription regulator complex"/>
    <property type="evidence" value="ECO:0000318"/>
    <property type="project" value="GO_Central"/>
</dbReference>
<keyword evidence="3" id="KW-0805">Transcription regulation</keyword>
<evidence type="ECO:0000256" key="4">
    <source>
        <dbReference type="ARBA" id="ARBA00023125"/>
    </source>
</evidence>
<dbReference type="GO" id="GO:0003713">
    <property type="term" value="F:transcription coactivator activity"/>
    <property type="evidence" value="ECO:0000318"/>
    <property type="project" value="GO_Central"/>
</dbReference>
<dbReference type="Pfam" id="PF02229">
    <property type="entry name" value="PC4"/>
    <property type="match status" value="2"/>
</dbReference>
<reference evidence="9" key="3">
    <citation type="submission" date="2015-06" db="UniProtKB">
        <authorList>
            <consortium name="EnsemblPlants"/>
        </authorList>
    </citation>
    <scope>IDENTIFICATION</scope>
    <source>
        <strain evidence="9">cv. Jemalong A17</strain>
    </source>
</reference>
<keyword evidence="5" id="KW-0804">Transcription</keyword>
<dbReference type="InterPro" id="IPR003173">
    <property type="entry name" value="PC4_C"/>
</dbReference>
<dbReference type="AlphaFoldDB" id="A0A072TJM2"/>
<dbReference type="InterPro" id="IPR009044">
    <property type="entry name" value="ssDNA-bd_transcriptional_reg"/>
</dbReference>
<dbReference type="PANTHER" id="PTHR13215">
    <property type="entry name" value="RNA POLYMERASE II TRANSCRIPTIONAL COACTIVATOR"/>
    <property type="match status" value="1"/>
</dbReference>
<dbReference type="HOGENOM" id="CLU_1580891_0_0_1"/>
<dbReference type="InterPro" id="IPR045125">
    <property type="entry name" value="Sub1/Tcp4-like"/>
</dbReference>
<evidence type="ECO:0000256" key="6">
    <source>
        <dbReference type="ARBA" id="ARBA00023242"/>
    </source>
</evidence>
<dbReference type="GO" id="GO:0005634">
    <property type="term" value="C:nucleus"/>
    <property type="evidence" value="ECO:0000318"/>
    <property type="project" value="GO_Central"/>
</dbReference>
<feature type="domain" description="Transcriptional coactivator p15 (PC4) C-terminal" evidence="7">
    <location>
        <begin position="28"/>
        <end position="67"/>
    </location>
</feature>
<accession>A0A072TJM2</accession>
<dbReference type="SUPFAM" id="SSF54447">
    <property type="entry name" value="ssDNA-binding transcriptional regulator domain"/>
    <property type="match status" value="2"/>
</dbReference>
<evidence type="ECO:0000313" key="8">
    <source>
        <dbReference type="EMBL" id="KEH17351.1"/>
    </source>
</evidence>
<name>A0A072TJM2_MEDTR</name>